<feature type="domain" description="YjiS-like" evidence="1">
    <location>
        <begin position="34"/>
        <end position="64"/>
    </location>
</feature>
<dbReference type="InterPro" id="IPR009506">
    <property type="entry name" value="YjiS-like"/>
</dbReference>
<dbReference type="RefSeq" id="WP_103220853.1">
    <property type="nucleotide sequence ID" value="NZ_PPCN01000001.1"/>
</dbReference>
<evidence type="ECO:0000259" key="1">
    <source>
        <dbReference type="Pfam" id="PF06568"/>
    </source>
</evidence>
<keyword evidence="3" id="KW-1185">Reference proteome</keyword>
<proteinExistence type="predicted"/>
<gene>
    <name evidence="2" type="ORF">CLV41_101707</name>
</gene>
<accession>A0A2S3V2P8</accession>
<dbReference type="Proteomes" id="UP000236959">
    <property type="component" value="Unassembled WGS sequence"/>
</dbReference>
<dbReference type="AlphaFoldDB" id="A0A2S3V2P8"/>
<dbReference type="Pfam" id="PF06568">
    <property type="entry name" value="YjiS-like"/>
    <property type="match status" value="1"/>
</dbReference>
<organism evidence="2 3">
    <name type="scientific">Roseibium marinum</name>
    <dbReference type="NCBI Taxonomy" id="281252"/>
    <lineage>
        <taxon>Bacteria</taxon>
        <taxon>Pseudomonadati</taxon>
        <taxon>Pseudomonadota</taxon>
        <taxon>Alphaproteobacteria</taxon>
        <taxon>Hyphomicrobiales</taxon>
        <taxon>Stappiaceae</taxon>
        <taxon>Roseibium</taxon>
    </lineage>
</organism>
<reference evidence="2 3" key="1">
    <citation type="submission" date="2018-01" db="EMBL/GenBank/DDBJ databases">
        <title>Genomic Encyclopedia of Archaeal and Bacterial Type Strains, Phase II (KMG-II): from individual species to whole genera.</title>
        <authorList>
            <person name="Goeker M."/>
        </authorList>
    </citation>
    <scope>NUCLEOTIDE SEQUENCE [LARGE SCALE GENOMIC DNA]</scope>
    <source>
        <strain evidence="2 3">DSM 17023</strain>
    </source>
</reference>
<dbReference type="OrthoDB" id="7679161at2"/>
<comment type="caution">
    <text evidence="2">The sequence shown here is derived from an EMBL/GenBank/DDBJ whole genome shotgun (WGS) entry which is preliminary data.</text>
</comment>
<evidence type="ECO:0000313" key="2">
    <source>
        <dbReference type="EMBL" id="POF34254.1"/>
    </source>
</evidence>
<name>A0A2S3V2P8_9HYPH</name>
<sequence length="83" mass="9606">MSVEIDTVFHRRARSRSLLVSGLLVSALGVLASELRRYFRRRATARALSHLTADDLKDIGLVRTEFGYRELHHDRLGADYWHK</sequence>
<protein>
    <submittedName>
        <fullName evidence="2">Uncharacterized protein DUF1127</fullName>
    </submittedName>
</protein>
<dbReference type="EMBL" id="PPCN01000001">
    <property type="protein sequence ID" value="POF34254.1"/>
    <property type="molecule type" value="Genomic_DNA"/>
</dbReference>
<evidence type="ECO:0000313" key="3">
    <source>
        <dbReference type="Proteomes" id="UP000236959"/>
    </source>
</evidence>